<reference evidence="3 4" key="1">
    <citation type="submission" date="2018-03" db="EMBL/GenBank/DDBJ databases">
        <title>Genomic Encyclopedia of Archaeal and Bacterial Type Strains, Phase II (KMG-II): from individual species to whole genera.</title>
        <authorList>
            <person name="Goeker M."/>
        </authorList>
    </citation>
    <scope>NUCLEOTIDE SEQUENCE [LARGE SCALE GENOMIC DNA]</scope>
    <source>
        <strain evidence="3 4">DSM 100673</strain>
    </source>
</reference>
<feature type="signal peptide" evidence="1">
    <location>
        <begin position="1"/>
        <end position="19"/>
    </location>
</feature>
<dbReference type="Pfam" id="PF01551">
    <property type="entry name" value="Peptidase_M23"/>
    <property type="match status" value="1"/>
</dbReference>
<keyword evidence="1" id="KW-0732">Signal</keyword>
<proteinExistence type="predicted"/>
<dbReference type="SUPFAM" id="SSF51261">
    <property type="entry name" value="Duplicated hybrid motif"/>
    <property type="match status" value="1"/>
</dbReference>
<dbReference type="Proteomes" id="UP000240418">
    <property type="component" value="Unassembled WGS sequence"/>
</dbReference>
<dbReference type="AlphaFoldDB" id="A0A2P8FI05"/>
<name>A0A2P8FI05_9RHOB</name>
<evidence type="ECO:0000313" key="4">
    <source>
        <dbReference type="Proteomes" id="UP000240418"/>
    </source>
</evidence>
<organism evidence="3 4">
    <name type="scientific">Shimia abyssi</name>
    <dbReference type="NCBI Taxonomy" id="1662395"/>
    <lineage>
        <taxon>Bacteria</taxon>
        <taxon>Pseudomonadati</taxon>
        <taxon>Pseudomonadota</taxon>
        <taxon>Alphaproteobacteria</taxon>
        <taxon>Rhodobacterales</taxon>
        <taxon>Roseobacteraceae</taxon>
    </lineage>
</organism>
<keyword evidence="4" id="KW-1185">Reference proteome</keyword>
<feature type="chain" id="PRO_5015123136" evidence="1">
    <location>
        <begin position="20"/>
        <end position="378"/>
    </location>
</feature>
<dbReference type="InterPro" id="IPR016047">
    <property type="entry name" value="M23ase_b-sheet_dom"/>
</dbReference>
<dbReference type="CDD" id="cd12797">
    <property type="entry name" value="M23_peptidase"/>
    <property type="match status" value="1"/>
</dbReference>
<evidence type="ECO:0000259" key="2">
    <source>
        <dbReference type="Pfam" id="PF01551"/>
    </source>
</evidence>
<sequence>MRCFALLLPLVLIAGLARAETDPADAARIASDELEAASVALAQANSARDRVKALTEVVHAYEAGLTALRAGLRRASIREAQLGRQLKAQEGEIARLLGALQSIGSGPPPVMLLHPEGPEGTARAGMILADVTPGLEGEVAKLRADLEEVVILRSLQEGAAETLQDGLAGVQAARTELSKAIADRTDLPRRYSEDPVQTALLIASTETLEGFASALVDLQVDGLEEIDLPDATAFKGILVMPVEAEVLRRSGEADAAGIRRPGLVLATRPNALVVSPVAATIRYRGPLLDYGNVMILEPQPGLLFVFAGMERVYGDAGQVVPEGSPIGLMGGNDPEIGAILSQSSDGSGHDRTETLYIEVREGKSPVDPETWFRTNKDG</sequence>
<comment type="caution">
    <text evidence="3">The sequence shown here is derived from an EMBL/GenBank/DDBJ whole genome shotgun (WGS) entry which is preliminary data.</text>
</comment>
<dbReference type="Gene3D" id="2.70.70.10">
    <property type="entry name" value="Glucose Permease (Domain IIA)"/>
    <property type="match status" value="1"/>
</dbReference>
<dbReference type="InterPro" id="IPR011055">
    <property type="entry name" value="Dup_hybrid_motif"/>
</dbReference>
<dbReference type="OrthoDB" id="9809144at2"/>
<protein>
    <submittedName>
        <fullName evidence="3">Septal ring factor EnvC (AmiA/AmiB activator)</fullName>
    </submittedName>
</protein>
<gene>
    <name evidence="3" type="ORF">CLV88_102465</name>
</gene>
<dbReference type="RefSeq" id="WP_106607525.1">
    <property type="nucleotide sequence ID" value="NZ_PYGJ01000002.1"/>
</dbReference>
<evidence type="ECO:0000313" key="3">
    <source>
        <dbReference type="EMBL" id="PSL21345.1"/>
    </source>
</evidence>
<feature type="domain" description="M23ase beta-sheet core" evidence="2">
    <location>
        <begin position="261"/>
        <end position="368"/>
    </location>
</feature>
<accession>A0A2P8FI05</accession>
<evidence type="ECO:0000256" key="1">
    <source>
        <dbReference type="SAM" id="SignalP"/>
    </source>
</evidence>
<dbReference type="EMBL" id="PYGJ01000002">
    <property type="protein sequence ID" value="PSL21345.1"/>
    <property type="molecule type" value="Genomic_DNA"/>
</dbReference>